<keyword evidence="2" id="KW-1185">Reference proteome</keyword>
<comment type="caution">
    <text evidence="1">The sequence shown here is derived from an EMBL/GenBank/DDBJ whole genome shotgun (WGS) entry which is preliminary data.</text>
</comment>
<organism evidence="1 2">
    <name type="scientific">Enterovibrio coralii</name>
    <dbReference type="NCBI Taxonomy" id="294935"/>
    <lineage>
        <taxon>Bacteria</taxon>
        <taxon>Pseudomonadati</taxon>
        <taxon>Pseudomonadota</taxon>
        <taxon>Gammaproteobacteria</taxon>
        <taxon>Vibrionales</taxon>
        <taxon>Vibrionaceae</taxon>
        <taxon>Enterovibrio</taxon>
    </lineage>
</organism>
<name>A0A135IB47_9GAMM</name>
<dbReference type="EMBL" id="LNTY01000017">
    <property type="protein sequence ID" value="KXF82686.1"/>
    <property type="molecule type" value="Genomic_DNA"/>
</dbReference>
<dbReference type="NCBIfam" id="TIGR03853">
    <property type="entry name" value="matur_matur"/>
    <property type="match status" value="1"/>
</dbReference>
<evidence type="ECO:0008006" key="3">
    <source>
        <dbReference type="Google" id="ProtNLM"/>
    </source>
</evidence>
<dbReference type="STRING" id="294935.ATN88_14450"/>
<proteinExistence type="predicted"/>
<accession>A0A135IB47</accession>
<evidence type="ECO:0000313" key="2">
    <source>
        <dbReference type="Proteomes" id="UP000070529"/>
    </source>
</evidence>
<dbReference type="AlphaFoldDB" id="A0A135IB47"/>
<dbReference type="Proteomes" id="UP000070529">
    <property type="component" value="Unassembled WGS sequence"/>
</dbReference>
<dbReference type="Pfam" id="PF10678">
    <property type="entry name" value="DUF2492"/>
    <property type="match status" value="1"/>
</dbReference>
<reference evidence="1 2" key="1">
    <citation type="submission" date="2015-11" db="EMBL/GenBank/DDBJ databases">
        <title>Genomic Taxonomy of the Vibrionaceae.</title>
        <authorList>
            <person name="Gomez-Gil B."/>
            <person name="Enciso-Ibarra J."/>
        </authorList>
    </citation>
    <scope>NUCLEOTIDE SEQUENCE [LARGE SCALE GENOMIC DNA]</scope>
    <source>
        <strain evidence="1 2">CAIM 912</strain>
    </source>
</reference>
<evidence type="ECO:0000313" key="1">
    <source>
        <dbReference type="EMBL" id="KXF82686.1"/>
    </source>
</evidence>
<dbReference type="InterPro" id="IPR019620">
    <property type="entry name" value="Metal-bd_prot_put"/>
</dbReference>
<dbReference type="OrthoDB" id="285410at2"/>
<gene>
    <name evidence="1" type="ORF">ATN88_14450</name>
</gene>
<sequence length="79" mass="9104">MQTSIHVHQILNHLKTEPMSESALTQWVDKQWGDAARFHTCSQENMLFSEVLVFLRRRKKILESAGTLAVNQARVCNHS</sequence>
<dbReference type="RefSeq" id="WP_067412519.1">
    <property type="nucleotide sequence ID" value="NZ_LNTY01000017.1"/>
</dbReference>
<protein>
    <recommendedName>
        <fullName evidence="3">Metal-binding protein</fullName>
    </recommendedName>
</protein>